<dbReference type="CDD" id="cd00105">
    <property type="entry name" value="KH-I"/>
    <property type="match status" value="2"/>
</dbReference>
<proteinExistence type="predicted"/>
<dbReference type="Proteomes" id="UP000288859">
    <property type="component" value="Unassembled WGS sequence"/>
</dbReference>
<feature type="region of interest" description="Disordered" evidence="3">
    <location>
        <begin position="444"/>
        <end position="497"/>
    </location>
</feature>
<dbReference type="InterPro" id="IPR004088">
    <property type="entry name" value="KH_dom_type_1"/>
</dbReference>
<dbReference type="VEuPathDB" id="FungiDB:PV10_01826"/>
<dbReference type="PROSITE" id="PS50084">
    <property type="entry name" value="KH_TYPE_1"/>
    <property type="match status" value="3"/>
</dbReference>
<evidence type="ECO:0000313" key="6">
    <source>
        <dbReference type="Proteomes" id="UP000288859"/>
    </source>
</evidence>
<dbReference type="Pfam" id="PF00013">
    <property type="entry name" value="KH_1"/>
    <property type="match status" value="3"/>
</dbReference>
<dbReference type="AlphaFoldDB" id="A0A438NJ59"/>
<feature type="compositionally biased region" description="Basic and acidic residues" evidence="3">
    <location>
        <begin position="444"/>
        <end position="460"/>
    </location>
</feature>
<feature type="region of interest" description="Disordered" evidence="3">
    <location>
        <begin position="88"/>
        <end position="181"/>
    </location>
</feature>
<keyword evidence="1" id="KW-0677">Repeat</keyword>
<keyword evidence="2" id="KW-0694">RNA-binding</keyword>
<dbReference type="EMBL" id="NAJM01000001">
    <property type="protein sequence ID" value="RVX75770.1"/>
    <property type="molecule type" value="Genomic_DNA"/>
</dbReference>
<evidence type="ECO:0000256" key="1">
    <source>
        <dbReference type="ARBA" id="ARBA00022737"/>
    </source>
</evidence>
<feature type="domain" description="K Homology" evidence="4">
    <location>
        <begin position="179"/>
        <end position="250"/>
    </location>
</feature>
<comment type="caution">
    <text evidence="5">The sequence shown here is derived from an EMBL/GenBank/DDBJ whole genome shotgun (WGS) entry which is preliminary data.</text>
</comment>
<reference evidence="5 6" key="1">
    <citation type="submission" date="2017-03" db="EMBL/GenBank/DDBJ databases">
        <title>Genomes of endolithic fungi from Antarctica.</title>
        <authorList>
            <person name="Coleine C."/>
            <person name="Masonjones S."/>
            <person name="Stajich J.E."/>
        </authorList>
    </citation>
    <scope>NUCLEOTIDE SEQUENCE [LARGE SCALE GENOMIC DNA]</scope>
    <source>
        <strain evidence="5 6">CCFEE 6314</strain>
    </source>
</reference>
<dbReference type="OrthoDB" id="5204190at2759"/>
<evidence type="ECO:0000259" key="4">
    <source>
        <dbReference type="SMART" id="SM00322"/>
    </source>
</evidence>
<organism evidence="5 6">
    <name type="scientific">Exophiala mesophila</name>
    <name type="common">Black yeast-like fungus</name>
    <dbReference type="NCBI Taxonomy" id="212818"/>
    <lineage>
        <taxon>Eukaryota</taxon>
        <taxon>Fungi</taxon>
        <taxon>Dikarya</taxon>
        <taxon>Ascomycota</taxon>
        <taxon>Pezizomycotina</taxon>
        <taxon>Eurotiomycetes</taxon>
        <taxon>Chaetothyriomycetidae</taxon>
        <taxon>Chaetothyriales</taxon>
        <taxon>Herpotrichiellaceae</taxon>
        <taxon>Exophiala</taxon>
    </lineage>
</organism>
<dbReference type="InterPro" id="IPR036612">
    <property type="entry name" value="KH_dom_type_1_sf"/>
</dbReference>
<evidence type="ECO:0000313" key="5">
    <source>
        <dbReference type="EMBL" id="RVX75770.1"/>
    </source>
</evidence>
<feature type="compositionally biased region" description="Low complexity" evidence="3">
    <location>
        <begin position="464"/>
        <end position="497"/>
    </location>
</feature>
<dbReference type="Gene3D" id="3.30.1370.10">
    <property type="entry name" value="K Homology domain, type 1"/>
    <property type="match status" value="3"/>
</dbReference>
<protein>
    <recommendedName>
        <fullName evidence="4">K Homology domain-containing protein</fullName>
    </recommendedName>
</protein>
<evidence type="ECO:0000256" key="2">
    <source>
        <dbReference type="PROSITE-ProRule" id="PRU00117"/>
    </source>
</evidence>
<accession>A0A438NJ59</accession>
<evidence type="ECO:0000256" key="3">
    <source>
        <dbReference type="SAM" id="MobiDB-lite"/>
    </source>
</evidence>
<feature type="region of interest" description="Disordered" evidence="3">
    <location>
        <begin position="1"/>
        <end position="58"/>
    </location>
</feature>
<feature type="compositionally biased region" description="Basic and acidic residues" evidence="3">
    <location>
        <begin position="161"/>
        <end position="173"/>
    </location>
</feature>
<dbReference type="InterPro" id="IPR004087">
    <property type="entry name" value="KH_dom"/>
</dbReference>
<dbReference type="SUPFAM" id="SSF54791">
    <property type="entry name" value="Eukaryotic type KH-domain (KH-domain type I)"/>
    <property type="match status" value="3"/>
</dbReference>
<feature type="compositionally biased region" description="Pro residues" evidence="3">
    <location>
        <begin position="22"/>
        <end position="40"/>
    </location>
</feature>
<dbReference type="GO" id="GO:0003723">
    <property type="term" value="F:RNA binding"/>
    <property type="evidence" value="ECO:0007669"/>
    <property type="project" value="UniProtKB-UniRule"/>
</dbReference>
<dbReference type="PANTHER" id="PTHR10288">
    <property type="entry name" value="KH DOMAIN CONTAINING RNA BINDING PROTEIN"/>
    <property type="match status" value="1"/>
</dbReference>
<feature type="compositionally biased region" description="Basic and acidic residues" evidence="3">
    <location>
        <begin position="124"/>
        <end position="151"/>
    </location>
</feature>
<name>A0A438NJ59_EXOME</name>
<feature type="domain" description="K Homology" evidence="4">
    <location>
        <begin position="372"/>
        <end position="442"/>
    </location>
</feature>
<feature type="region of interest" description="Disordered" evidence="3">
    <location>
        <begin position="249"/>
        <end position="284"/>
    </location>
</feature>
<feature type="domain" description="K Homology" evidence="4">
    <location>
        <begin position="280"/>
        <end position="351"/>
    </location>
</feature>
<dbReference type="SMART" id="SM00322">
    <property type="entry name" value="KH"/>
    <property type="match status" value="3"/>
</dbReference>
<sequence>MADLSNILAALAAQRQGGTPSQAPPPPIPGGSYPPPPQYATPPGGATPYGLPQPFHSGSVDLAQIKPISSGSVSLNDAVAKARDMAVDKGIHYDPNRPPVNIDPRYGGRGYRRSRSPSRTPPRTGRDGYRENPYRDERRSNDRGFGRDRSLSPRTGRYSPRYRDDRSPGRDRAGAGTAEGDSEIIPLDKSLVGLIIGRSGENLRRVESTTGARVQFMDGPEVAGSQRHCRISGARSARSAAKAEIYKIIEDNEQSKRGSSAGGDKSRPPNGKPAVSASKDGDSLQMMVPDRTVGLIIGRGGETIRDLQDRSGCHVNIVGENKSVNGFRPVNLIGSAAAQQYAKDLILEIVESDQKGVSVKDLHRDRDDGGHGKINDTIVVPGEAVGMIIGKGGESIRDMQNQTGCKINVSSASGRDIEREIGLIGTRHAIEAAKRAILDKVETVRARSQNREPSRDEYADRYSAQPQGQPQHHQAPIGYPAATAVPPQAGAAPAGGADPYAAYGGYQNYLNMWYAAMAAQQGGQGQGQGEQR</sequence>
<gene>
    <name evidence="5" type="ORF">B0A52_00126</name>
</gene>